<dbReference type="PANTHER" id="PTHR36927:SF3">
    <property type="entry name" value="GLUCANS BIOSYNTHESIS PROTEIN C"/>
    <property type="match status" value="1"/>
</dbReference>
<feature type="transmembrane region" description="Helical" evidence="1">
    <location>
        <begin position="153"/>
        <end position="173"/>
    </location>
</feature>
<feature type="transmembrane region" description="Helical" evidence="1">
    <location>
        <begin position="325"/>
        <end position="344"/>
    </location>
</feature>
<feature type="domain" description="Acyltransferase 3" evidence="2">
    <location>
        <begin position="11"/>
        <end position="369"/>
    </location>
</feature>
<feature type="transmembrane region" description="Helical" evidence="1">
    <location>
        <begin position="223"/>
        <end position="240"/>
    </location>
</feature>
<feature type="transmembrane region" description="Helical" evidence="1">
    <location>
        <begin position="59"/>
        <end position="77"/>
    </location>
</feature>
<gene>
    <name evidence="3" type="ORF">GCM10007391_20450</name>
</gene>
<feature type="transmembrane region" description="Helical" evidence="1">
    <location>
        <begin position="185"/>
        <end position="203"/>
    </location>
</feature>
<feature type="transmembrane region" description="Helical" evidence="1">
    <location>
        <begin position="282"/>
        <end position="304"/>
    </location>
</feature>
<dbReference type="InterPro" id="IPR002656">
    <property type="entry name" value="Acyl_transf_3_dom"/>
</dbReference>
<feature type="transmembrane region" description="Helical" evidence="1">
    <location>
        <begin position="252"/>
        <end position="270"/>
    </location>
</feature>
<reference evidence="3" key="1">
    <citation type="journal article" date="2014" name="Int. J. Syst. Evol. Microbiol.">
        <title>Complete genome sequence of Corynebacterium casei LMG S-19264T (=DSM 44701T), isolated from a smear-ripened cheese.</title>
        <authorList>
            <consortium name="US DOE Joint Genome Institute (JGI-PGF)"/>
            <person name="Walter F."/>
            <person name="Albersmeier A."/>
            <person name="Kalinowski J."/>
            <person name="Ruckert C."/>
        </authorList>
    </citation>
    <scope>NUCLEOTIDE SEQUENCE</scope>
    <source>
        <strain evidence="3">KCTC 22164</strain>
    </source>
</reference>
<keyword evidence="1" id="KW-1133">Transmembrane helix</keyword>
<keyword evidence="4" id="KW-1185">Reference proteome</keyword>
<evidence type="ECO:0000256" key="1">
    <source>
        <dbReference type="SAM" id="Phobius"/>
    </source>
</evidence>
<dbReference type="PANTHER" id="PTHR36927">
    <property type="entry name" value="BLR4337 PROTEIN"/>
    <property type="match status" value="1"/>
</dbReference>
<name>A0A918JM41_9ALTE</name>
<organism evidence="3 4">
    <name type="scientific">Alteromonas halophila</name>
    <dbReference type="NCBI Taxonomy" id="516698"/>
    <lineage>
        <taxon>Bacteria</taxon>
        <taxon>Pseudomonadati</taxon>
        <taxon>Pseudomonadota</taxon>
        <taxon>Gammaproteobacteria</taxon>
        <taxon>Alteromonadales</taxon>
        <taxon>Alteromonadaceae</taxon>
        <taxon>Alteromonas/Salinimonas group</taxon>
        <taxon>Alteromonas</taxon>
    </lineage>
</organism>
<keyword evidence="1" id="KW-0812">Transmembrane</keyword>
<protein>
    <submittedName>
        <fullName evidence="3">Acyltransferase</fullName>
    </submittedName>
</protein>
<sequence length="403" mass="45876">MKQANHHQRYDALDNMRVLAFGVLILYHIGMYYVADWGWHIKSDVQFVWLQDVMILTNQWRMSLLFLISAMVLGAVLSRRPALSCLKERTQRLLLPLVFGMFVVVAPQAYVEGRVNGLVSISFWEFYGHYINPATDYLPDEQSVIGLLTWNHLWFLPYLFCYSVIVAGLYPLLTRVISRLPGWTDHVAVFLPLVVTATTYIWLNLREAYPVTHDLISDWYNHAKYGLVMLVGMVIVNRPLLWRNVVQHRRVLLLIAMCTYTLLILDRHGVLGDIPAREEAPFWLWPLIGGIVTGNHWCWLGAILGYGSRYLARPSSVTRYFNQAVLPYYMLHQTLIVVLAYVLSSTLLPASLSFLLILAGTVVGCMLSYEGIKRVPGLRSLFGLKGRVSASSPTASRFSPLKG</sequence>
<dbReference type="Proteomes" id="UP000631300">
    <property type="component" value="Unassembled WGS sequence"/>
</dbReference>
<dbReference type="EMBL" id="BMXP01000004">
    <property type="protein sequence ID" value="GGW86653.1"/>
    <property type="molecule type" value="Genomic_DNA"/>
</dbReference>
<evidence type="ECO:0000259" key="2">
    <source>
        <dbReference type="Pfam" id="PF01757"/>
    </source>
</evidence>
<reference evidence="3" key="2">
    <citation type="submission" date="2020-09" db="EMBL/GenBank/DDBJ databases">
        <authorList>
            <person name="Sun Q."/>
            <person name="Kim S."/>
        </authorList>
    </citation>
    <scope>NUCLEOTIDE SEQUENCE</scope>
    <source>
        <strain evidence="3">KCTC 22164</strain>
    </source>
</reference>
<keyword evidence="3" id="KW-0808">Transferase</keyword>
<feature type="transmembrane region" description="Helical" evidence="1">
    <location>
        <begin position="350"/>
        <end position="369"/>
    </location>
</feature>
<proteinExistence type="predicted"/>
<dbReference type="InterPro" id="IPR050623">
    <property type="entry name" value="Glucan_succinyl_AcylTrfase"/>
</dbReference>
<evidence type="ECO:0000313" key="3">
    <source>
        <dbReference type="EMBL" id="GGW86653.1"/>
    </source>
</evidence>
<keyword evidence="1" id="KW-0472">Membrane</keyword>
<comment type="caution">
    <text evidence="3">The sequence shown here is derived from an EMBL/GenBank/DDBJ whole genome shotgun (WGS) entry which is preliminary data.</text>
</comment>
<evidence type="ECO:0000313" key="4">
    <source>
        <dbReference type="Proteomes" id="UP000631300"/>
    </source>
</evidence>
<keyword evidence="3" id="KW-0012">Acyltransferase</keyword>
<dbReference type="AlphaFoldDB" id="A0A918JM41"/>
<dbReference type="GO" id="GO:0016747">
    <property type="term" value="F:acyltransferase activity, transferring groups other than amino-acyl groups"/>
    <property type="evidence" value="ECO:0007669"/>
    <property type="project" value="InterPro"/>
</dbReference>
<accession>A0A918JM41</accession>
<dbReference type="Pfam" id="PF01757">
    <property type="entry name" value="Acyl_transf_3"/>
    <property type="match status" value="1"/>
</dbReference>
<feature type="transmembrane region" description="Helical" evidence="1">
    <location>
        <begin position="93"/>
        <end position="111"/>
    </location>
</feature>
<feature type="transmembrane region" description="Helical" evidence="1">
    <location>
        <begin position="18"/>
        <end position="39"/>
    </location>
</feature>
<dbReference type="RefSeq" id="WP_189406128.1">
    <property type="nucleotide sequence ID" value="NZ_BMXP01000004.1"/>
</dbReference>